<evidence type="ECO:0000256" key="2">
    <source>
        <dbReference type="ARBA" id="ARBA00023002"/>
    </source>
</evidence>
<dbReference type="Proteomes" id="UP001596039">
    <property type="component" value="Unassembled WGS sequence"/>
</dbReference>
<name>A0ABW0NSZ7_9MICO</name>
<dbReference type="Pfam" id="PF13561">
    <property type="entry name" value="adh_short_C2"/>
    <property type="match status" value="1"/>
</dbReference>
<comment type="caution">
    <text evidence="3">The sequence shown here is derived from an EMBL/GenBank/DDBJ whole genome shotgun (WGS) entry which is preliminary data.</text>
</comment>
<dbReference type="RefSeq" id="WP_386740937.1">
    <property type="nucleotide sequence ID" value="NZ_JBHSMG010000004.1"/>
</dbReference>
<dbReference type="PROSITE" id="PS00061">
    <property type="entry name" value="ADH_SHORT"/>
    <property type="match status" value="1"/>
</dbReference>
<reference evidence="4" key="1">
    <citation type="journal article" date="2019" name="Int. J. Syst. Evol. Microbiol.">
        <title>The Global Catalogue of Microorganisms (GCM) 10K type strain sequencing project: providing services to taxonomists for standard genome sequencing and annotation.</title>
        <authorList>
            <consortium name="The Broad Institute Genomics Platform"/>
            <consortium name="The Broad Institute Genome Sequencing Center for Infectious Disease"/>
            <person name="Wu L."/>
            <person name="Ma J."/>
        </authorList>
    </citation>
    <scope>NUCLEOTIDE SEQUENCE [LARGE SCALE GENOMIC DNA]</scope>
    <source>
        <strain evidence="4">CGMCC 4.6997</strain>
    </source>
</reference>
<dbReference type="InterPro" id="IPR020904">
    <property type="entry name" value="Sc_DH/Rdtase_CS"/>
</dbReference>
<dbReference type="InterPro" id="IPR051122">
    <property type="entry name" value="SDR_DHRS6-like"/>
</dbReference>
<proteinExistence type="inferred from homology"/>
<dbReference type="PANTHER" id="PTHR43477">
    <property type="entry name" value="DIHYDROANTICAPSIN 7-DEHYDROGENASE"/>
    <property type="match status" value="1"/>
</dbReference>
<evidence type="ECO:0000313" key="3">
    <source>
        <dbReference type="EMBL" id="MFC5503220.1"/>
    </source>
</evidence>
<dbReference type="SUPFAM" id="SSF51735">
    <property type="entry name" value="NAD(P)-binding Rossmann-fold domains"/>
    <property type="match status" value="1"/>
</dbReference>
<dbReference type="CDD" id="cd05233">
    <property type="entry name" value="SDR_c"/>
    <property type="match status" value="1"/>
</dbReference>
<dbReference type="InterPro" id="IPR036291">
    <property type="entry name" value="NAD(P)-bd_dom_sf"/>
</dbReference>
<dbReference type="Gene3D" id="3.40.50.720">
    <property type="entry name" value="NAD(P)-binding Rossmann-like Domain"/>
    <property type="match status" value="1"/>
</dbReference>
<dbReference type="EC" id="1.1.1.-" evidence="3"/>
<comment type="similarity">
    <text evidence="1">Belongs to the short-chain dehydrogenases/reductases (SDR) family.</text>
</comment>
<accession>A0ABW0NSZ7</accession>
<protein>
    <submittedName>
        <fullName evidence="3">SDR family NAD(P)-dependent oxidoreductase</fullName>
        <ecNumber evidence="3">1.1.1.-</ecNumber>
    </submittedName>
</protein>
<keyword evidence="2 3" id="KW-0560">Oxidoreductase</keyword>
<sequence>MTAASARLSGKRILVTGGGSGINFAIVERFIAEGASVSVGDLNPGAADAVTALGARFTSVDVADADAIAGWVATEAAALGGLDVVVAGAGYELVATATELTVEQWDHHMAVMLRGPFVTFKAALPVMIEGGGGSLIALGSNLSFAGLTGFTSYVAAKHGLIGLVRVLAIDYAAHGVRVNALCPGPTDTPLIRRQLVGVPDPDGLLARWESDTLLGRLGRPDEIAAGALFLASDESSFVTGSSLLVDGGYTAR</sequence>
<dbReference type="EMBL" id="JBHSMG010000004">
    <property type="protein sequence ID" value="MFC5503220.1"/>
    <property type="molecule type" value="Genomic_DNA"/>
</dbReference>
<gene>
    <name evidence="3" type="ORF">ACFPJ4_13305</name>
</gene>
<dbReference type="PANTHER" id="PTHR43477:SF1">
    <property type="entry name" value="DIHYDROANTICAPSIN 7-DEHYDROGENASE"/>
    <property type="match status" value="1"/>
</dbReference>
<dbReference type="GO" id="GO:0016491">
    <property type="term" value="F:oxidoreductase activity"/>
    <property type="evidence" value="ECO:0007669"/>
    <property type="project" value="UniProtKB-KW"/>
</dbReference>
<evidence type="ECO:0000313" key="4">
    <source>
        <dbReference type="Proteomes" id="UP001596039"/>
    </source>
</evidence>
<keyword evidence="4" id="KW-1185">Reference proteome</keyword>
<dbReference type="InterPro" id="IPR002347">
    <property type="entry name" value="SDR_fam"/>
</dbReference>
<dbReference type="PRINTS" id="PR00081">
    <property type="entry name" value="GDHRDH"/>
</dbReference>
<organism evidence="3 4">
    <name type="scientific">Lysinimonas soli</name>
    <dbReference type="NCBI Taxonomy" id="1074233"/>
    <lineage>
        <taxon>Bacteria</taxon>
        <taxon>Bacillati</taxon>
        <taxon>Actinomycetota</taxon>
        <taxon>Actinomycetes</taxon>
        <taxon>Micrococcales</taxon>
        <taxon>Microbacteriaceae</taxon>
        <taxon>Lysinimonas</taxon>
    </lineage>
</organism>
<evidence type="ECO:0000256" key="1">
    <source>
        <dbReference type="ARBA" id="ARBA00006484"/>
    </source>
</evidence>